<dbReference type="GO" id="GO:0071916">
    <property type="term" value="F:dipeptide transmembrane transporter activity"/>
    <property type="evidence" value="ECO:0007669"/>
    <property type="project" value="UniProtKB-ARBA"/>
</dbReference>
<dbReference type="Pfam" id="PF00854">
    <property type="entry name" value="PTR2"/>
    <property type="match status" value="1"/>
</dbReference>
<dbReference type="PANTHER" id="PTHR11654">
    <property type="entry name" value="OLIGOPEPTIDE TRANSPORTER-RELATED"/>
    <property type="match status" value="1"/>
</dbReference>
<dbReference type="Gene3D" id="1.20.1250.20">
    <property type="entry name" value="MFS general substrate transporter like domains"/>
    <property type="match status" value="1"/>
</dbReference>
<evidence type="ECO:0000256" key="7">
    <source>
        <dbReference type="SAM" id="MobiDB-lite"/>
    </source>
</evidence>
<proteinExistence type="inferred from homology"/>
<protein>
    <submittedName>
        <fullName evidence="9">PTR2-domain-containing protein</fullName>
    </submittedName>
</protein>
<feature type="transmembrane region" description="Helical" evidence="8">
    <location>
        <begin position="164"/>
        <end position="186"/>
    </location>
</feature>
<feature type="region of interest" description="Disordered" evidence="7">
    <location>
        <begin position="595"/>
        <end position="614"/>
    </location>
</feature>
<evidence type="ECO:0000256" key="1">
    <source>
        <dbReference type="ARBA" id="ARBA00004141"/>
    </source>
</evidence>
<dbReference type="Proteomes" id="UP000076738">
    <property type="component" value="Unassembled WGS sequence"/>
</dbReference>
<feature type="transmembrane region" description="Helical" evidence="8">
    <location>
        <begin position="276"/>
        <end position="299"/>
    </location>
</feature>
<feature type="transmembrane region" description="Helical" evidence="8">
    <location>
        <begin position="501"/>
        <end position="521"/>
    </location>
</feature>
<sequence length="614" mass="67558">MWSRRNETSLEDVGEVEEIPLLDKPFPPSSAKDSAARTSVEPVEEDGSLDEGDALYPTEGEKHGPHALRRVGGKISWPAYLIGFVELCERFSYNGTAAVFINFLQRPLPPGSVTGVNPNGTPGALGLGTNAATAITQFNTLWVYVIPLFGAYIADSRLGRFRTVCYSVGIAMAGHILMILCTFPSIITRPPLALTVFIGALLVMGLGTGGFKSNISPLVAEQQRGPARMTVVRDAQGERVILDPAITTARIYMYFYLMINIGAGLGQISMTVAEKYLGFWAAFTLPTILFCLCPFVLWYGHGIYTKSPPEGSVLPSFLRILHHTFSPLLTRSLRQAKAAWRNPQFWERAKPSMYAGHRPRWMAYDDAFVEEVRRGVLACAVFVFYPLYWISFNQMNNNMTSQAATMTTNGVPNDVINNTNPIALMVLIPVFDAYIYPALRRSGYNFTPLKRIFAGFMVVSSAMVWAGILQWYVYTTSPCGYGANDPACGPSPMSVWWQTGAYVLIAISEIFASITGLEYAFTKAPTSMKSVVMALFLSTSAFASVIGEVLNPLAGDPLLIWNYVVCATLSFVAGIIFWISFRKLDADEDQLNEIGHQGHNSEEVAEEEAEDSDV</sequence>
<feature type="transmembrane region" description="Helical" evidence="8">
    <location>
        <begin position="451"/>
        <end position="473"/>
    </location>
</feature>
<dbReference type="GO" id="GO:0005886">
    <property type="term" value="C:plasma membrane"/>
    <property type="evidence" value="ECO:0007669"/>
    <property type="project" value="UniProtKB-ARBA"/>
</dbReference>
<reference evidence="9 10" key="1">
    <citation type="journal article" date="2016" name="Mol. Biol. Evol.">
        <title>Comparative Genomics of Early-Diverging Mushroom-Forming Fungi Provides Insights into the Origins of Lignocellulose Decay Capabilities.</title>
        <authorList>
            <person name="Nagy L.G."/>
            <person name="Riley R."/>
            <person name="Tritt A."/>
            <person name="Adam C."/>
            <person name="Daum C."/>
            <person name="Floudas D."/>
            <person name="Sun H."/>
            <person name="Yadav J.S."/>
            <person name="Pangilinan J."/>
            <person name="Larsson K.H."/>
            <person name="Matsuura K."/>
            <person name="Barry K."/>
            <person name="Labutti K."/>
            <person name="Kuo R."/>
            <person name="Ohm R.A."/>
            <person name="Bhattacharya S.S."/>
            <person name="Shirouzu T."/>
            <person name="Yoshinaga Y."/>
            <person name="Martin F.M."/>
            <person name="Grigoriev I.V."/>
            <person name="Hibbett D.S."/>
        </authorList>
    </citation>
    <scope>NUCLEOTIDE SEQUENCE [LARGE SCALE GENOMIC DNA]</scope>
    <source>
        <strain evidence="9 10">TUFC12733</strain>
    </source>
</reference>
<dbReference type="SUPFAM" id="SSF103473">
    <property type="entry name" value="MFS general substrate transporter"/>
    <property type="match status" value="1"/>
</dbReference>
<feature type="compositionally biased region" description="Acidic residues" evidence="7">
    <location>
        <begin position="9"/>
        <end position="20"/>
    </location>
</feature>
<dbReference type="EMBL" id="KV417280">
    <property type="protein sequence ID" value="KZO97239.1"/>
    <property type="molecule type" value="Genomic_DNA"/>
</dbReference>
<dbReference type="InterPro" id="IPR000109">
    <property type="entry name" value="POT_fam"/>
</dbReference>
<feature type="transmembrane region" description="Helical" evidence="8">
    <location>
        <begin position="533"/>
        <end position="554"/>
    </location>
</feature>
<accession>A0A167N1A1</accession>
<dbReference type="OrthoDB" id="8904098at2759"/>
<feature type="compositionally biased region" description="Acidic residues" evidence="7">
    <location>
        <begin position="42"/>
        <end position="53"/>
    </location>
</feature>
<evidence type="ECO:0000256" key="6">
    <source>
        <dbReference type="ARBA" id="ARBA00023136"/>
    </source>
</evidence>
<feature type="transmembrane region" description="Helical" evidence="8">
    <location>
        <begin position="560"/>
        <end position="581"/>
    </location>
</feature>
<evidence type="ECO:0000256" key="8">
    <source>
        <dbReference type="SAM" id="Phobius"/>
    </source>
</evidence>
<gene>
    <name evidence="9" type="ORF">CALVIDRAFT_81057</name>
</gene>
<feature type="transmembrane region" description="Helical" evidence="8">
    <location>
        <begin position="251"/>
        <end position="270"/>
    </location>
</feature>
<evidence type="ECO:0000313" key="10">
    <source>
        <dbReference type="Proteomes" id="UP000076738"/>
    </source>
</evidence>
<dbReference type="FunFam" id="1.20.1250.20:FF:000085">
    <property type="entry name" value="MFS peptide transporter Ptr2"/>
    <property type="match status" value="1"/>
</dbReference>
<keyword evidence="4 8" id="KW-0812">Transmembrane</keyword>
<dbReference type="AlphaFoldDB" id="A0A167N1A1"/>
<feature type="region of interest" description="Disordered" evidence="7">
    <location>
        <begin position="1"/>
        <end position="62"/>
    </location>
</feature>
<comment type="similarity">
    <text evidence="2">Belongs to the major facilitator superfamily. Proton-dependent oligopeptide transporter (POT/PTR) (TC 2.A.17) family.</text>
</comment>
<keyword evidence="3" id="KW-0813">Transport</keyword>
<keyword evidence="6 8" id="KW-0472">Membrane</keyword>
<feature type="transmembrane region" description="Helical" evidence="8">
    <location>
        <begin position="375"/>
        <end position="392"/>
    </location>
</feature>
<keyword evidence="10" id="KW-1185">Reference proteome</keyword>
<comment type="subcellular location">
    <subcellularLocation>
        <location evidence="1">Membrane</location>
        <topology evidence="1">Multi-pass membrane protein</topology>
    </subcellularLocation>
</comment>
<organism evidence="9 10">
    <name type="scientific">Calocera viscosa (strain TUFC12733)</name>
    <dbReference type="NCBI Taxonomy" id="1330018"/>
    <lineage>
        <taxon>Eukaryota</taxon>
        <taxon>Fungi</taxon>
        <taxon>Dikarya</taxon>
        <taxon>Basidiomycota</taxon>
        <taxon>Agaricomycotina</taxon>
        <taxon>Dacrymycetes</taxon>
        <taxon>Dacrymycetales</taxon>
        <taxon>Dacrymycetaceae</taxon>
        <taxon>Calocera</taxon>
    </lineage>
</organism>
<feature type="compositionally biased region" description="Acidic residues" evidence="7">
    <location>
        <begin position="603"/>
        <end position="614"/>
    </location>
</feature>
<evidence type="ECO:0000256" key="4">
    <source>
        <dbReference type="ARBA" id="ARBA00022692"/>
    </source>
</evidence>
<evidence type="ECO:0000256" key="2">
    <source>
        <dbReference type="ARBA" id="ARBA00005982"/>
    </source>
</evidence>
<name>A0A167N1A1_CALVF</name>
<dbReference type="InterPro" id="IPR036259">
    <property type="entry name" value="MFS_trans_sf"/>
</dbReference>
<evidence type="ECO:0000256" key="3">
    <source>
        <dbReference type="ARBA" id="ARBA00022448"/>
    </source>
</evidence>
<feature type="transmembrane region" description="Helical" evidence="8">
    <location>
        <begin position="422"/>
        <end position="439"/>
    </location>
</feature>
<keyword evidence="5 8" id="KW-1133">Transmembrane helix</keyword>
<evidence type="ECO:0000313" key="9">
    <source>
        <dbReference type="EMBL" id="KZO97239.1"/>
    </source>
</evidence>
<evidence type="ECO:0000256" key="5">
    <source>
        <dbReference type="ARBA" id="ARBA00022989"/>
    </source>
</evidence>
<feature type="transmembrane region" description="Helical" evidence="8">
    <location>
        <begin position="192"/>
        <end position="211"/>
    </location>
</feature>